<reference evidence="1" key="1">
    <citation type="submission" date="2018-11" db="EMBL/GenBank/DDBJ databases">
        <authorList>
            <person name="Alioto T."/>
            <person name="Alioto T."/>
        </authorList>
    </citation>
    <scope>NUCLEOTIDE SEQUENCE</scope>
</reference>
<proteinExistence type="predicted"/>
<evidence type="ECO:0000313" key="1">
    <source>
        <dbReference type="EMBL" id="VDI28997.1"/>
    </source>
</evidence>
<evidence type="ECO:0000313" key="2">
    <source>
        <dbReference type="Proteomes" id="UP000596742"/>
    </source>
</evidence>
<organism evidence="1 2">
    <name type="scientific">Mytilus galloprovincialis</name>
    <name type="common">Mediterranean mussel</name>
    <dbReference type="NCBI Taxonomy" id="29158"/>
    <lineage>
        <taxon>Eukaryota</taxon>
        <taxon>Metazoa</taxon>
        <taxon>Spiralia</taxon>
        <taxon>Lophotrochozoa</taxon>
        <taxon>Mollusca</taxon>
        <taxon>Bivalvia</taxon>
        <taxon>Autobranchia</taxon>
        <taxon>Pteriomorphia</taxon>
        <taxon>Mytilida</taxon>
        <taxon>Mytiloidea</taxon>
        <taxon>Mytilidae</taxon>
        <taxon>Mytilinae</taxon>
        <taxon>Mytilus</taxon>
    </lineage>
</organism>
<evidence type="ECO:0008006" key="3">
    <source>
        <dbReference type="Google" id="ProtNLM"/>
    </source>
</evidence>
<dbReference type="AlphaFoldDB" id="A0A8B6E4T2"/>
<comment type="caution">
    <text evidence="1">The sequence shown here is derived from an EMBL/GenBank/DDBJ whole genome shotgun (WGS) entry which is preliminary data.</text>
</comment>
<dbReference type="CDD" id="cd19757">
    <property type="entry name" value="Bbox1"/>
    <property type="match status" value="1"/>
</dbReference>
<protein>
    <recommendedName>
        <fullName evidence="3">B box-type domain-containing protein</fullName>
    </recommendedName>
</protein>
<dbReference type="OrthoDB" id="10582778at2759"/>
<accession>A0A8B6E4T2</accession>
<gene>
    <name evidence="1" type="ORF">MGAL_10B089090</name>
</gene>
<name>A0A8B6E4T2_MYTGA</name>
<dbReference type="Proteomes" id="UP000596742">
    <property type="component" value="Unassembled WGS sequence"/>
</dbReference>
<keyword evidence="2" id="KW-1185">Reference proteome</keyword>
<dbReference type="EMBL" id="UYJE01004552">
    <property type="protein sequence ID" value="VDI28997.1"/>
    <property type="molecule type" value="Genomic_DNA"/>
</dbReference>
<sequence>MKDGAGKKDDAFGDVKSGSSTTKCYVLWKFANPGSWDMEKVVKTLRSVSALLKEWFEIEFVYVGSLVIETTILESIVVDEHTFVSAIKSFISTIVDLCDLDYPTRQIIDVLLDVQNFPHVTASLNYPSLNCFLCQYDVADITDVYYCQECIGWMCESCFQVHQISRISQSHRIMNFPHITQVSKENTHRFTLFHHATFPGSDIKDIKSLASGKLAIADYNKKL</sequence>